<dbReference type="Gene3D" id="3.40.50.300">
    <property type="entry name" value="P-loop containing nucleotide triphosphate hydrolases"/>
    <property type="match status" value="1"/>
</dbReference>
<dbReference type="Pfam" id="PF08433">
    <property type="entry name" value="KTI12"/>
    <property type="match status" value="1"/>
</dbReference>
<dbReference type="InterPro" id="IPR013641">
    <property type="entry name" value="KTI12/PSTK"/>
</dbReference>
<evidence type="ECO:0000256" key="3">
    <source>
        <dbReference type="ARBA" id="ARBA00025768"/>
    </source>
</evidence>
<comment type="caution">
    <text evidence="5">The sequence shown here is derived from an EMBL/GenBank/DDBJ whole genome shotgun (WGS) entry which is preliminary data.</text>
</comment>
<dbReference type="SUPFAM" id="SSF52540">
    <property type="entry name" value="P-loop containing nucleoside triphosphate hydrolases"/>
    <property type="match status" value="1"/>
</dbReference>
<sequence>MPIVVITGLPASGKSTRARQLRDHFVERGRKVHLISENEAVPKALFGKNSHAGDSQKEKVVRSDLKSEASRHLNKEDLVILDAGNYIKGYRYELYCMTKASRTTQCTLFCCISQEQAWAFNVQRTAVDELPGDSEAAKKEDKPVENSNVPYTRDTFDALCMRYEEPQSNNRWDSPLVVALPEDTLDVEAIYKSLYETQPLPPNQSTQNPPLGATNYLFELDNIMQSIIKEILGAVKIKAFGQLRIPGSSSPVKVATSMNALQLNRLRQKFITSTCRASQTAPTPLEQVPQLFVQFINANTIGC</sequence>
<evidence type="ECO:0000313" key="5">
    <source>
        <dbReference type="EMBL" id="KAI8034252.1"/>
    </source>
</evidence>
<dbReference type="GO" id="GO:0005524">
    <property type="term" value="F:ATP binding"/>
    <property type="evidence" value="ECO:0007669"/>
    <property type="project" value="UniProtKB-KW"/>
</dbReference>
<evidence type="ECO:0000256" key="1">
    <source>
        <dbReference type="ARBA" id="ARBA00022741"/>
    </source>
</evidence>
<keyword evidence="2" id="KW-0067">ATP-binding</keyword>
<dbReference type="Proteomes" id="UP001059596">
    <property type="component" value="Unassembled WGS sequence"/>
</dbReference>
<dbReference type="PANTHER" id="PTHR12435">
    <property type="match status" value="1"/>
</dbReference>
<accession>A0A9Q0BJA8</accession>
<dbReference type="GO" id="GO:0006357">
    <property type="term" value="P:regulation of transcription by RNA polymerase II"/>
    <property type="evidence" value="ECO:0007669"/>
    <property type="project" value="UniProtKB-ARBA"/>
</dbReference>
<evidence type="ECO:0000256" key="4">
    <source>
        <dbReference type="ARBA" id="ARBA00026170"/>
    </source>
</evidence>
<keyword evidence="1" id="KW-0547">Nucleotide-binding</keyword>
<reference evidence="5" key="1">
    <citation type="journal article" date="2023" name="Genome Biol. Evol.">
        <title>Long-read-based Genome Assembly of Drosophila gunungcola Reveals Fewer Chemosensory Genes in Flower-breeding Species.</title>
        <authorList>
            <person name="Negi A."/>
            <person name="Liao B.Y."/>
            <person name="Yeh S.D."/>
        </authorList>
    </citation>
    <scope>NUCLEOTIDE SEQUENCE</scope>
    <source>
        <strain evidence="5">Sukarami</strain>
    </source>
</reference>
<protein>
    <recommendedName>
        <fullName evidence="4">Protein KTI12 homolog</fullName>
    </recommendedName>
</protein>
<dbReference type="InterPro" id="IPR027417">
    <property type="entry name" value="P-loop_NTPase"/>
</dbReference>
<evidence type="ECO:0000313" key="6">
    <source>
        <dbReference type="Proteomes" id="UP001059596"/>
    </source>
</evidence>
<dbReference type="GO" id="GO:0006400">
    <property type="term" value="P:tRNA modification"/>
    <property type="evidence" value="ECO:0007669"/>
    <property type="project" value="UniProtKB-ARBA"/>
</dbReference>
<keyword evidence="6" id="KW-1185">Reference proteome</keyword>
<organism evidence="5 6">
    <name type="scientific">Drosophila gunungcola</name>
    <name type="common">fruit fly</name>
    <dbReference type="NCBI Taxonomy" id="103775"/>
    <lineage>
        <taxon>Eukaryota</taxon>
        <taxon>Metazoa</taxon>
        <taxon>Ecdysozoa</taxon>
        <taxon>Arthropoda</taxon>
        <taxon>Hexapoda</taxon>
        <taxon>Insecta</taxon>
        <taxon>Pterygota</taxon>
        <taxon>Neoptera</taxon>
        <taxon>Endopterygota</taxon>
        <taxon>Diptera</taxon>
        <taxon>Brachycera</taxon>
        <taxon>Muscomorpha</taxon>
        <taxon>Ephydroidea</taxon>
        <taxon>Drosophilidae</taxon>
        <taxon>Drosophila</taxon>
        <taxon>Sophophora</taxon>
    </lineage>
</organism>
<dbReference type="EMBL" id="JAMKOV010000077">
    <property type="protein sequence ID" value="KAI8034252.1"/>
    <property type="molecule type" value="Genomic_DNA"/>
</dbReference>
<comment type="similarity">
    <text evidence="3">Belongs to the KTI12 family.</text>
</comment>
<name>A0A9Q0BJA8_9MUSC</name>
<gene>
    <name evidence="5" type="ORF">M5D96_012918</name>
</gene>
<dbReference type="AlphaFoldDB" id="A0A9Q0BJA8"/>
<dbReference type="FunFam" id="3.40.50.300:FF:000827">
    <property type="entry name" value="KTI12 chromatin-associated homolog"/>
    <property type="match status" value="1"/>
</dbReference>
<evidence type="ECO:0000256" key="2">
    <source>
        <dbReference type="ARBA" id="ARBA00022840"/>
    </source>
</evidence>
<proteinExistence type="inferred from homology"/>
<dbReference type="OrthoDB" id="9972657at2759"/>